<dbReference type="PANTHER" id="PTHR43384:SF13">
    <property type="entry name" value="SLR0110 PROTEIN"/>
    <property type="match status" value="1"/>
</dbReference>
<dbReference type="EMBL" id="JAYJLD010000001">
    <property type="protein sequence ID" value="MEB3100275.1"/>
    <property type="molecule type" value="Genomic_DNA"/>
</dbReference>
<dbReference type="SUPFAM" id="SSF52540">
    <property type="entry name" value="P-loop containing nucleoside triphosphate hydrolases"/>
    <property type="match status" value="1"/>
</dbReference>
<evidence type="ECO:0000256" key="1">
    <source>
        <dbReference type="ARBA" id="ARBA00022741"/>
    </source>
</evidence>
<dbReference type="Pfam" id="PF10609">
    <property type="entry name" value="ParA"/>
    <property type="match status" value="1"/>
</dbReference>
<comment type="caution">
    <text evidence="3">The sequence shown here is derived from an EMBL/GenBank/DDBJ whole genome shotgun (WGS) entry which is preliminary data.</text>
</comment>
<dbReference type="InterPro" id="IPR050625">
    <property type="entry name" value="ParA/MinD_ATPase"/>
</dbReference>
<proteinExistence type="predicted"/>
<protein>
    <submittedName>
        <fullName evidence="3">P-loop NTPase</fullName>
    </submittedName>
</protein>
<keyword evidence="4" id="KW-1185">Reference proteome</keyword>
<dbReference type="InterPro" id="IPR027417">
    <property type="entry name" value="P-loop_NTPase"/>
</dbReference>
<gene>
    <name evidence="3" type="ORF">VF724_01205</name>
</gene>
<accession>A0ABU5ZGQ3</accession>
<dbReference type="RefSeq" id="WP_371752373.1">
    <property type="nucleotide sequence ID" value="NZ_JAYJLD010000001.1"/>
</dbReference>
<evidence type="ECO:0000313" key="3">
    <source>
        <dbReference type="EMBL" id="MEB3100275.1"/>
    </source>
</evidence>
<dbReference type="Proteomes" id="UP001310386">
    <property type="component" value="Unassembled WGS sequence"/>
</dbReference>
<reference evidence="3" key="1">
    <citation type="submission" date="2023-12" db="EMBL/GenBank/DDBJ databases">
        <title>Fervidustalea candida gen. nov., sp. nov., a novel member of the family Paenibacillaceae isolated from a geothermal area.</title>
        <authorList>
            <person name="Li W.-J."/>
            <person name="Jiao J.-Y."/>
            <person name="Chen Y."/>
        </authorList>
    </citation>
    <scope>NUCLEOTIDE SEQUENCE</scope>
    <source>
        <strain evidence="3">SYSU GA230002</strain>
    </source>
</reference>
<evidence type="ECO:0000256" key="2">
    <source>
        <dbReference type="ARBA" id="ARBA00022840"/>
    </source>
</evidence>
<dbReference type="PANTHER" id="PTHR43384">
    <property type="entry name" value="SEPTUM SITE-DETERMINING PROTEIN MIND HOMOLOG, CHLOROPLASTIC-RELATED"/>
    <property type="match status" value="1"/>
</dbReference>
<evidence type="ECO:0000313" key="4">
    <source>
        <dbReference type="Proteomes" id="UP001310386"/>
    </source>
</evidence>
<dbReference type="Gene3D" id="3.40.50.300">
    <property type="entry name" value="P-loop containing nucleotide triphosphate hydrolases"/>
    <property type="match status" value="1"/>
</dbReference>
<dbReference type="InterPro" id="IPR033756">
    <property type="entry name" value="YlxH/NBP35"/>
</dbReference>
<keyword evidence="2" id="KW-0067">ATP-binding</keyword>
<name>A0ABU5ZGQ3_9BACL</name>
<sequence>MPSDVPQNDVPEKESKLKEKRGEMIAVCSAKGGIGRTVLAVNLAVALSKNNIQVGIMDGDFQFGDVSLALDLHPTFTIKDVVEGLDTLDAFALAGYLIHHSSGVKVLAAPDRPEYADLVTHEVIHQVCDYMLAQHDYLIVDTGVGLQEKSLQLIEKADQVFMLTNLEMATIKNTKLMLETMELLGLKDKVQVIVNRSTMESVIQASDVSDILGEETLVYIPNQISTVSQSLNIGIPFVMNQGKTDVAKAVFKLAEQMISRREIAVFKPKAPSLLQSIFHKPKMI</sequence>
<organism evidence="3 4">
    <name type="scientific">Ferviditalea candida</name>
    <dbReference type="NCBI Taxonomy" id="3108399"/>
    <lineage>
        <taxon>Bacteria</taxon>
        <taxon>Bacillati</taxon>
        <taxon>Bacillota</taxon>
        <taxon>Bacilli</taxon>
        <taxon>Bacillales</taxon>
        <taxon>Paenibacillaceae</taxon>
        <taxon>Ferviditalea</taxon>
    </lineage>
</organism>
<keyword evidence="1" id="KW-0547">Nucleotide-binding</keyword>